<name>Q6MMV3_BDEBA</name>
<evidence type="ECO:0000256" key="2">
    <source>
        <dbReference type="ARBA" id="ARBA00023235"/>
    </source>
</evidence>
<keyword evidence="2" id="KW-0413">Isomerase</keyword>
<dbReference type="InterPro" id="IPR020103">
    <property type="entry name" value="PsdUridine_synth_cat_dom_sf"/>
</dbReference>
<dbReference type="Gene3D" id="3.30.2350.10">
    <property type="entry name" value="Pseudouridine synthase"/>
    <property type="match status" value="1"/>
</dbReference>
<protein>
    <recommendedName>
        <fullName evidence="6">tRNA pseudouridine synthase C</fullName>
        <ecNumber evidence="5">5.4.99.26</ecNumber>
    </recommendedName>
    <alternativeName>
        <fullName evidence="8">tRNA pseudouridine(65) synthase</fullName>
    </alternativeName>
    <alternativeName>
        <fullName evidence="9">tRNA pseudouridylate synthase C</fullName>
    </alternativeName>
    <alternativeName>
        <fullName evidence="7">tRNA-uridine isomerase C</fullName>
    </alternativeName>
</protein>
<dbReference type="InterPro" id="IPR006224">
    <property type="entry name" value="PsdUridine_synth_RluA-like_CS"/>
</dbReference>
<accession>Q6MMV3</accession>
<dbReference type="PANTHER" id="PTHR21600:SF56">
    <property type="entry name" value="TRNA PSEUDOURIDINE SYNTHASE C"/>
    <property type="match status" value="1"/>
</dbReference>
<keyword evidence="12" id="KW-1185">Reference proteome</keyword>
<evidence type="ECO:0000256" key="5">
    <source>
        <dbReference type="ARBA" id="ARBA00038943"/>
    </source>
</evidence>
<evidence type="ECO:0000256" key="4">
    <source>
        <dbReference type="ARBA" id="ARBA00037670"/>
    </source>
</evidence>
<dbReference type="GO" id="GO:0160149">
    <property type="term" value="F:tRNA pseudouridine(65) synthase activity"/>
    <property type="evidence" value="ECO:0007669"/>
    <property type="project" value="UniProtKB-EC"/>
</dbReference>
<proteinExistence type="predicted"/>
<dbReference type="PANTHER" id="PTHR21600">
    <property type="entry name" value="MITOCHONDRIAL RNA PSEUDOURIDINE SYNTHASE"/>
    <property type="match status" value="1"/>
</dbReference>
<dbReference type="KEGG" id="bba:Bd1519"/>
<dbReference type="PROSITE" id="PS01129">
    <property type="entry name" value="PSI_RLU"/>
    <property type="match status" value="1"/>
</dbReference>
<dbReference type="Proteomes" id="UP000008080">
    <property type="component" value="Chromosome"/>
</dbReference>
<evidence type="ECO:0000256" key="3">
    <source>
        <dbReference type="ARBA" id="ARBA00036607"/>
    </source>
</evidence>
<dbReference type="EC" id="5.4.99.26" evidence="5"/>
<comment type="catalytic activity">
    <reaction evidence="3">
        <text>uridine(65) in tRNA = pseudouridine(65) in tRNA</text>
        <dbReference type="Rhea" id="RHEA:42536"/>
        <dbReference type="Rhea" id="RHEA-COMP:10103"/>
        <dbReference type="Rhea" id="RHEA-COMP:10104"/>
        <dbReference type="ChEBI" id="CHEBI:65314"/>
        <dbReference type="ChEBI" id="CHEBI:65315"/>
        <dbReference type="EC" id="5.4.99.26"/>
    </reaction>
</comment>
<dbReference type="GO" id="GO:0008033">
    <property type="term" value="P:tRNA processing"/>
    <property type="evidence" value="ECO:0007669"/>
    <property type="project" value="UniProtKB-KW"/>
</dbReference>
<evidence type="ECO:0000259" key="10">
    <source>
        <dbReference type="Pfam" id="PF00849"/>
    </source>
</evidence>
<evidence type="ECO:0000256" key="6">
    <source>
        <dbReference type="ARBA" id="ARBA00040675"/>
    </source>
</evidence>
<dbReference type="Pfam" id="PF00849">
    <property type="entry name" value="PseudoU_synth_2"/>
    <property type="match status" value="1"/>
</dbReference>
<evidence type="ECO:0000256" key="7">
    <source>
        <dbReference type="ARBA" id="ARBA00041803"/>
    </source>
</evidence>
<evidence type="ECO:0000313" key="11">
    <source>
        <dbReference type="EMBL" id="CAE79400.1"/>
    </source>
</evidence>
<evidence type="ECO:0000256" key="9">
    <source>
        <dbReference type="ARBA" id="ARBA00043049"/>
    </source>
</evidence>
<reference evidence="11 12" key="1">
    <citation type="journal article" date="2004" name="Science">
        <title>A predator unmasked: life cycle of Bdellovibrio bacteriovorus from a genomic perspective.</title>
        <authorList>
            <person name="Rendulic S."/>
            <person name="Jagtap P."/>
            <person name="Rosinus A."/>
            <person name="Eppinger M."/>
            <person name="Baar C."/>
            <person name="Lanz C."/>
            <person name="Keller H."/>
            <person name="Lambert C."/>
            <person name="Evans K.J."/>
            <person name="Goesmann A."/>
            <person name="Meyer F."/>
            <person name="Sockett R.E."/>
            <person name="Schuster S.C."/>
        </authorList>
    </citation>
    <scope>NUCLEOTIDE SEQUENCE [LARGE SCALE GENOMIC DNA]</scope>
    <source>
        <strain evidence="12">ATCC 15356 / DSM 50701 / NCIMB 9529 / HD100</strain>
    </source>
</reference>
<dbReference type="HOGENOM" id="CLU_016902_11_4_7"/>
<keyword evidence="1" id="KW-0819">tRNA processing</keyword>
<comment type="function">
    <text evidence="4">Responsible for synthesis of pseudouridine from uracil-65 in transfer RNAs.</text>
</comment>
<feature type="domain" description="Pseudouridine synthase RsuA/RluA-like" evidence="10">
    <location>
        <begin position="59"/>
        <end position="212"/>
    </location>
</feature>
<dbReference type="InterPro" id="IPR006145">
    <property type="entry name" value="PsdUridine_synth_RsuA/RluA"/>
</dbReference>
<dbReference type="InterPro" id="IPR050188">
    <property type="entry name" value="RluA_PseudoU_synthase"/>
</dbReference>
<dbReference type="eggNOG" id="COG0564">
    <property type="taxonomic scope" value="Bacteria"/>
</dbReference>
<dbReference type="GO" id="GO:0000455">
    <property type="term" value="P:enzyme-directed rRNA pseudouridine synthesis"/>
    <property type="evidence" value="ECO:0007669"/>
    <property type="project" value="TreeGrafter"/>
</dbReference>
<dbReference type="EMBL" id="BX842650">
    <property type="protein sequence ID" value="CAE79400.1"/>
    <property type="molecule type" value="Genomic_DNA"/>
</dbReference>
<dbReference type="SUPFAM" id="SSF55120">
    <property type="entry name" value="Pseudouridine synthase"/>
    <property type="match status" value="1"/>
</dbReference>
<gene>
    <name evidence="11" type="ordered locus">Bd1519</name>
</gene>
<dbReference type="GO" id="GO:0003723">
    <property type="term" value="F:RNA binding"/>
    <property type="evidence" value="ECO:0007669"/>
    <property type="project" value="InterPro"/>
</dbReference>
<dbReference type="AlphaFoldDB" id="Q6MMV3"/>
<evidence type="ECO:0000313" key="12">
    <source>
        <dbReference type="Proteomes" id="UP000008080"/>
    </source>
</evidence>
<sequence>MCFIPGLLPESRSVQCEVKSALFAMATFILTRPPIITISRVARPPGERTLVELLYKDEYFIAVNKPSGFHVHPHENVQHRVSRDKICLYHARRMMKQHVYPVHRLDAGTSGVLLFALSSESASKLCRLFTERATHKTYQAVVRGFVKEEGEVQLPLELDSTGDLVDAHTSFKRLATVEFPVAVGKKFPTARYSWVEVTPHTGRYHQIRRHFNRISHPLLGDAVHGDSHHNRFFRNHLEIEGLCLKALRLEFTHPWSGEKVSIEAPPCDKWKKIQLLFDPALPLEGKLKSL</sequence>
<evidence type="ECO:0000256" key="8">
    <source>
        <dbReference type="ARBA" id="ARBA00041975"/>
    </source>
</evidence>
<evidence type="ECO:0000256" key="1">
    <source>
        <dbReference type="ARBA" id="ARBA00022694"/>
    </source>
</evidence>
<organism evidence="11 12">
    <name type="scientific">Bdellovibrio bacteriovorus (strain ATCC 15356 / DSM 50701 / NCIMB 9529 / HD100)</name>
    <dbReference type="NCBI Taxonomy" id="264462"/>
    <lineage>
        <taxon>Bacteria</taxon>
        <taxon>Pseudomonadati</taxon>
        <taxon>Bdellovibrionota</taxon>
        <taxon>Bdellovibrionia</taxon>
        <taxon>Bdellovibrionales</taxon>
        <taxon>Pseudobdellovibrionaceae</taxon>
        <taxon>Bdellovibrio</taxon>
    </lineage>
</organism>
<dbReference type="STRING" id="264462.Bd1519"/>